<dbReference type="PANTHER" id="PTHR11819:SF150">
    <property type="entry name" value="SODIUM_MYO-INOSITOL COTRANSPORTER"/>
    <property type="match status" value="1"/>
</dbReference>
<evidence type="ECO:0000256" key="15">
    <source>
        <dbReference type="ARBA" id="ARBA00063782"/>
    </source>
</evidence>
<evidence type="ECO:0000256" key="16">
    <source>
        <dbReference type="ARBA" id="ARBA00074169"/>
    </source>
</evidence>
<evidence type="ECO:0000256" key="12">
    <source>
        <dbReference type="ARBA" id="ARBA00023136"/>
    </source>
</evidence>
<feature type="transmembrane region" description="Helical" evidence="20">
    <location>
        <begin position="444"/>
        <end position="462"/>
    </location>
</feature>
<comment type="caution">
    <text evidence="21">The sequence shown here is derived from an EMBL/GenBank/DDBJ whole genome shotgun (WGS) entry which is preliminary data.</text>
</comment>
<dbReference type="PROSITE" id="PS00457">
    <property type="entry name" value="NA_SOLUT_SYMP_2"/>
    <property type="match status" value="1"/>
</dbReference>
<dbReference type="InterPro" id="IPR038377">
    <property type="entry name" value="Na/Glc_symporter_sf"/>
</dbReference>
<reference evidence="21 22" key="1">
    <citation type="submission" date="2019-09" db="EMBL/GenBank/DDBJ databases">
        <title>Bird 10,000 Genomes (B10K) Project - Family phase.</title>
        <authorList>
            <person name="Zhang G."/>
        </authorList>
    </citation>
    <scope>NUCLEOTIDE SEQUENCE [LARGE SCALE GENOMIC DNA]</scope>
    <source>
        <strain evidence="21">OUT-0022</strain>
        <tissue evidence="21">Blood</tissue>
    </source>
</reference>
<gene>
    <name evidence="21" type="primary">Slc5a3</name>
    <name evidence="21" type="ORF">APHCOE_R15434</name>
</gene>
<keyword evidence="6" id="KW-0597">Phosphoprotein</keyword>
<keyword evidence="5" id="KW-1003">Cell membrane</keyword>
<keyword evidence="22" id="KW-1185">Reference proteome</keyword>
<evidence type="ECO:0000256" key="20">
    <source>
        <dbReference type="SAM" id="Phobius"/>
    </source>
</evidence>
<evidence type="ECO:0000256" key="13">
    <source>
        <dbReference type="ARBA" id="ARBA00023180"/>
    </source>
</evidence>
<evidence type="ECO:0000256" key="3">
    <source>
        <dbReference type="ARBA" id="ARBA00006434"/>
    </source>
</evidence>
<evidence type="ECO:0000313" key="21">
    <source>
        <dbReference type="EMBL" id="NWY22253.1"/>
    </source>
</evidence>
<evidence type="ECO:0000256" key="9">
    <source>
        <dbReference type="ARBA" id="ARBA00022989"/>
    </source>
</evidence>
<dbReference type="InterPro" id="IPR001734">
    <property type="entry name" value="Na/solute_symporter"/>
</dbReference>
<dbReference type="GO" id="GO:0006020">
    <property type="term" value="P:inositol metabolic process"/>
    <property type="evidence" value="ECO:0007669"/>
    <property type="project" value="TreeGrafter"/>
</dbReference>
<dbReference type="InterPro" id="IPR018212">
    <property type="entry name" value="Na/solute_symporter_CS"/>
</dbReference>
<sequence length="713" mass="79359">MRAALEPADIAIVALYFVLVMCIGFFAMWKNNRSTVSGYFLAGRSMTWVAIGASLFVSNIGSEHFIGLAGSGAASGFAVGAWEFNALMLLQLLGWVFVPVYIRSGVYTMPEYLSKRFGGHRIQIYFAALSLLLYIFTKLSVDLYSGALFIQESLGWNLYLSVILLIGMTALLTVTGGLVAVIYTDTLQALLMIIGALTLMIISLTEVGGFEEVKRRYMLATPNITSILLTYNISNTNSCNVNPKPDSLKMLREPMDEDIPWPGFLLGQTPASVWYWCADQVIVQRVLAAKNIANAKGSTLMAGFLKLLPMFIIVVPGMISRILFVDDIACINPEHCFQVCGSRAGCSNIAYPRLVMNLVPVGLRGLMMAVMIAALMSDLDSIFNSASTIFTLDVYKLIRKSATSRELMVVGRVFVAFMVVISIAWVPIIVEMQGGQMYLYIQEVADYLTPPVAALFLMAIFWKRCNEQGAFYGGMAGFVLGAIRLILAFFYRAPECNQPDTRPGFIKDIHYMYVATGLFWITGFVTVVVSLLTPPPTKEQVRTTTFWALMKRKVPESDGKGELYQAREKSVLKCNENANHIIPNGKSEENIKNVKPEDINLLVTCRDDSNPVISVSHSEVETPVDCYSNGQAALMGEKKHEEETDDRERRLKFIDWFCGFKSKNINKRVVREVEEETVCLQMLEETPKVKLLLNTGLVCVCSLGIFMFVYFSL</sequence>
<dbReference type="AlphaFoldDB" id="A0A7K7CPI4"/>
<keyword evidence="4" id="KW-0813">Transport</keyword>
<evidence type="ECO:0000256" key="11">
    <source>
        <dbReference type="ARBA" id="ARBA00023065"/>
    </source>
</evidence>
<dbReference type="FunFam" id="1.20.1730.10:FF:000013">
    <property type="entry name" value="sodium/myo-inositol cotransporter isoform X1"/>
    <property type="match status" value="1"/>
</dbReference>
<dbReference type="Pfam" id="PF00474">
    <property type="entry name" value="SSF"/>
    <property type="match status" value="1"/>
</dbReference>
<evidence type="ECO:0000256" key="10">
    <source>
        <dbReference type="ARBA" id="ARBA00023053"/>
    </source>
</evidence>
<feature type="transmembrane region" description="Helical" evidence="20">
    <location>
        <begin position="511"/>
        <end position="532"/>
    </location>
</feature>
<dbReference type="GO" id="GO:0005412">
    <property type="term" value="F:D-glucose:sodium symporter activity"/>
    <property type="evidence" value="ECO:0007669"/>
    <property type="project" value="InterPro"/>
</dbReference>
<feature type="transmembrane region" description="Helical" evidence="20">
    <location>
        <begin position="691"/>
        <end position="711"/>
    </location>
</feature>
<evidence type="ECO:0000256" key="4">
    <source>
        <dbReference type="ARBA" id="ARBA00022448"/>
    </source>
</evidence>
<keyword evidence="13" id="KW-0325">Glycoprotein</keyword>
<protein>
    <recommendedName>
        <fullName evidence="16">Sodium/myo-inositol cotransporter</fullName>
    </recommendedName>
    <alternativeName>
        <fullName evidence="18">Sodium/myo-inositol transporter 1</fullName>
    </alternativeName>
    <alternativeName>
        <fullName evidence="17">Solute carrier family 5 member 3</fullName>
    </alternativeName>
</protein>
<name>A0A7K7CPI4_APHCE</name>
<evidence type="ECO:0000256" key="7">
    <source>
        <dbReference type="ARBA" id="ARBA00022692"/>
    </source>
</evidence>
<keyword evidence="8" id="KW-0769">Symport</keyword>
<feature type="transmembrane region" description="Helical" evidence="20">
    <location>
        <begin position="189"/>
        <end position="210"/>
    </location>
</feature>
<feature type="non-terminal residue" evidence="21">
    <location>
        <position position="1"/>
    </location>
</feature>
<comment type="similarity">
    <text evidence="3 19">Belongs to the sodium:solute symporter (SSF) (TC 2.A.21) family.</text>
</comment>
<dbReference type="PROSITE" id="PS50283">
    <property type="entry name" value="NA_SOLUT_SYMP_3"/>
    <property type="match status" value="1"/>
</dbReference>
<evidence type="ECO:0000256" key="18">
    <source>
        <dbReference type="ARBA" id="ARBA00083967"/>
    </source>
</evidence>
<keyword evidence="14" id="KW-0739">Sodium transport</keyword>
<evidence type="ECO:0000256" key="17">
    <source>
        <dbReference type="ARBA" id="ARBA00078598"/>
    </source>
</evidence>
<evidence type="ECO:0000256" key="6">
    <source>
        <dbReference type="ARBA" id="ARBA00022553"/>
    </source>
</evidence>
<evidence type="ECO:0000256" key="1">
    <source>
        <dbReference type="ARBA" id="ARBA00004424"/>
    </source>
</evidence>
<dbReference type="PROSITE" id="PS00456">
    <property type="entry name" value="NA_SOLUT_SYMP_1"/>
    <property type="match status" value="1"/>
</dbReference>
<feature type="transmembrane region" description="Helical" evidence="20">
    <location>
        <begin position="407"/>
        <end position="429"/>
    </location>
</feature>
<dbReference type="RefSeq" id="XP_068863938.1">
    <property type="nucleotide sequence ID" value="XM_069007837.1"/>
</dbReference>
<comment type="subcellular location">
    <subcellularLocation>
        <location evidence="1">Apical cell membrane</location>
        <topology evidence="1">Multi-pass membrane protein</topology>
    </subcellularLocation>
    <subcellularLocation>
        <location evidence="2">Basolateral cell membrane</location>
        <topology evidence="2">Multi-pass membrane protein</topology>
    </subcellularLocation>
</comment>
<dbReference type="CDD" id="cd11491">
    <property type="entry name" value="SLC5sbd_SMIT"/>
    <property type="match status" value="1"/>
</dbReference>
<feature type="transmembrane region" description="Helical" evidence="20">
    <location>
        <begin position="41"/>
        <end position="61"/>
    </location>
</feature>
<accession>A0A7K7CPI4</accession>
<keyword evidence="12 20" id="KW-0472">Membrane</keyword>
<feature type="transmembrane region" description="Helical" evidence="20">
    <location>
        <begin position="469"/>
        <end position="491"/>
    </location>
</feature>
<feature type="non-terminal residue" evidence="21">
    <location>
        <position position="713"/>
    </location>
</feature>
<feature type="transmembrane region" description="Helical" evidence="20">
    <location>
        <begin position="300"/>
        <end position="319"/>
    </location>
</feature>
<dbReference type="PANTHER" id="PTHR11819">
    <property type="entry name" value="SOLUTE CARRIER FAMILY 5"/>
    <property type="match status" value="1"/>
</dbReference>
<feature type="transmembrane region" description="Helical" evidence="20">
    <location>
        <begin position="156"/>
        <end position="183"/>
    </location>
</feature>
<keyword evidence="10" id="KW-0915">Sodium</keyword>
<dbReference type="GO" id="GO:0016323">
    <property type="term" value="C:basolateral plasma membrane"/>
    <property type="evidence" value="ECO:0007669"/>
    <property type="project" value="UniProtKB-SubCell"/>
</dbReference>
<keyword evidence="11" id="KW-0406">Ion transport</keyword>
<feature type="transmembrane region" description="Helical" evidence="20">
    <location>
        <begin position="366"/>
        <end position="395"/>
    </location>
</feature>
<evidence type="ECO:0000256" key="5">
    <source>
        <dbReference type="ARBA" id="ARBA00022475"/>
    </source>
</evidence>
<keyword evidence="9 20" id="KW-1133">Transmembrane helix</keyword>
<evidence type="ECO:0000256" key="2">
    <source>
        <dbReference type="ARBA" id="ARBA00004554"/>
    </source>
</evidence>
<feature type="transmembrane region" description="Helical" evidence="20">
    <location>
        <begin position="82"/>
        <end position="102"/>
    </location>
</feature>
<feature type="transmembrane region" description="Helical" evidence="20">
    <location>
        <begin position="122"/>
        <end position="144"/>
    </location>
</feature>
<evidence type="ECO:0000313" key="22">
    <source>
        <dbReference type="Proteomes" id="UP000575874"/>
    </source>
</evidence>
<evidence type="ECO:0000256" key="8">
    <source>
        <dbReference type="ARBA" id="ARBA00022847"/>
    </source>
</evidence>
<evidence type="ECO:0000256" key="14">
    <source>
        <dbReference type="ARBA" id="ARBA00023201"/>
    </source>
</evidence>
<proteinExistence type="inferred from homology"/>
<dbReference type="Gene3D" id="1.20.1730.10">
    <property type="entry name" value="Sodium/glucose cotransporter"/>
    <property type="match status" value="1"/>
</dbReference>
<dbReference type="GO" id="GO:0016324">
    <property type="term" value="C:apical plasma membrane"/>
    <property type="evidence" value="ECO:0007669"/>
    <property type="project" value="UniProtKB-SubCell"/>
</dbReference>
<dbReference type="NCBIfam" id="TIGR00813">
    <property type="entry name" value="sss"/>
    <property type="match status" value="1"/>
</dbReference>
<keyword evidence="7 20" id="KW-0812">Transmembrane</keyword>
<comment type="subunit">
    <text evidence="15">Interacts with KCNQ2 (via the pore module). Interacts with KCNQ1; this interaction is direct. Forms coregulatory complexes with ion channels KCNQ2-KCNQ3 and KCNQ1-KCNE2.</text>
</comment>
<dbReference type="GO" id="GO:0015798">
    <property type="term" value="P:myo-inositol transport"/>
    <property type="evidence" value="ECO:0007669"/>
    <property type="project" value="InterPro"/>
</dbReference>
<dbReference type="InterPro" id="IPR042731">
    <property type="entry name" value="SMIT"/>
</dbReference>
<organism evidence="21 22">
    <name type="scientific">Aphelocoma coerulescens</name>
    <name type="common">Florida scrub-jay</name>
    <name type="synonym">Corvus coerulescens</name>
    <dbReference type="NCBI Taxonomy" id="39617"/>
    <lineage>
        <taxon>Eukaryota</taxon>
        <taxon>Metazoa</taxon>
        <taxon>Chordata</taxon>
        <taxon>Craniata</taxon>
        <taxon>Vertebrata</taxon>
        <taxon>Euteleostomi</taxon>
        <taxon>Archelosauria</taxon>
        <taxon>Archosauria</taxon>
        <taxon>Dinosauria</taxon>
        <taxon>Saurischia</taxon>
        <taxon>Theropoda</taxon>
        <taxon>Coelurosauria</taxon>
        <taxon>Aves</taxon>
        <taxon>Neognathae</taxon>
        <taxon>Neoaves</taxon>
        <taxon>Telluraves</taxon>
        <taxon>Australaves</taxon>
        <taxon>Passeriformes</taxon>
        <taxon>Corvoidea</taxon>
        <taxon>Corvidae</taxon>
        <taxon>Aphelocoma</taxon>
    </lineage>
</organism>
<dbReference type="Proteomes" id="UP000575874">
    <property type="component" value="Unassembled WGS sequence"/>
</dbReference>
<feature type="transmembrane region" description="Helical" evidence="20">
    <location>
        <begin position="12"/>
        <end position="29"/>
    </location>
</feature>
<dbReference type="EMBL" id="VZSI01000283">
    <property type="protein sequence ID" value="NWY22253.1"/>
    <property type="molecule type" value="Genomic_DNA"/>
</dbReference>
<dbReference type="RefSeq" id="XP_068863858.1">
    <property type="nucleotide sequence ID" value="XM_069007757.1"/>
</dbReference>
<dbReference type="GeneID" id="138106678"/>
<evidence type="ECO:0000256" key="19">
    <source>
        <dbReference type="RuleBase" id="RU362091"/>
    </source>
</evidence>